<name>A0A059ADD5_EUCGR</name>
<dbReference type="EMBL" id="KK198762">
    <property type="protein sequence ID" value="KCW51838.1"/>
    <property type="molecule type" value="Genomic_DNA"/>
</dbReference>
<dbReference type="AlphaFoldDB" id="A0A059ADD5"/>
<reference evidence="1" key="1">
    <citation type="submission" date="2013-07" db="EMBL/GenBank/DDBJ databases">
        <title>The genome of Eucalyptus grandis.</title>
        <authorList>
            <person name="Schmutz J."/>
            <person name="Hayes R."/>
            <person name="Myburg A."/>
            <person name="Tuskan G."/>
            <person name="Grattapaglia D."/>
            <person name="Rokhsar D.S."/>
        </authorList>
    </citation>
    <scope>NUCLEOTIDE SEQUENCE</scope>
    <source>
        <tissue evidence="1">Leaf extractions</tissue>
    </source>
</reference>
<proteinExistence type="predicted"/>
<gene>
    <name evidence="1" type="ORF">EUGRSUZ_J01290</name>
</gene>
<accession>A0A059ADD5</accession>
<organism evidence="1">
    <name type="scientific">Eucalyptus grandis</name>
    <name type="common">Flooded gum</name>
    <dbReference type="NCBI Taxonomy" id="71139"/>
    <lineage>
        <taxon>Eukaryota</taxon>
        <taxon>Viridiplantae</taxon>
        <taxon>Streptophyta</taxon>
        <taxon>Embryophyta</taxon>
        <taxon>Tracheophyta</taxon>
        <taxon>Spermatophyta</taxon>
        <taxon>Magnoliopsida</taxon>
        <taxon>eudicotyledons</taxon>
        <taxon>Gunneridae</taxon>
        <taxon>Pentapetalae</taxon>
        <taxon>rosids</taxon>
        <taxon>malvids</taxon>
        <taxon>Myrtales</taxon>
        <taxon>Myrtaceae</taxon>
        <taxon>Myrtoideae</taxon>
        <taxon>Eucalypteae</taxon>
        <taxon>Eucalyptus</taxon>
    </lineage>
</organism>
<protein>
    <submittedName>
        <fullName evidence="1">Uncharacterized protein</fullName>
    </submittedName>
</protein>
<dbReference type="InParanoid" id="A0A059ADD5"/>
<dbReference type="Gramene" id="KCW51838">
    <property type="protein sequence ID" value="KCW51838"/>
    <property type="gene ID" value="EUGRSUZ_J01290"/>
</dbReference>
<evidence type="ECO:0000313" key="1">
    <source>
        <dbReference type="EMBL" id="KCW51838.1"/>
    </source>
</evidence>
<sequence length="160" mass="18746">MPTCEDRCVFISIRMERSFHRTARVHLENAEFVVLAIFGRTLSSAYVNILFELRESNNWAINPGNNMLQHSLELAYCRSNFKARLLTFLPLLSKCFWSCKFFSSFAFPARNRGSFTHPVYCMDSNHSRRGWPFTQTVIKTDTYYDFLTLDCMFLLVGFSF</sequence>